<dbReference type="InterPro" id="IPR025652">
    <property type="entry name" value="TesB_C"/>
</dbReference>
<keyword evidence="6" id="KW-1185">Reference proteome</keyword>
<evidence type="ECO:0000313" key="6">
    <source>
        <dbReference type="Proteomes" id="UP001500984"/>
    </source>
</evidence>
<proteinExistence type="inferred from homology"/>
<dbReference type="RefSeq" id="WP_344334702.1">
    <property type="nucleotide sequence ID" value="NZ_BAAAPZ010000002.1"/>
</dbReference>
<keyword evidence="2" id="KW-0378">Hydrolase</keyword>
<dbReference type="InterPro" id="IPR042171">
    <property type="entry name" value="Acyl-CoA_hotdog"/>
</dbReference>
<dbReference type="Gene3D" id="2.40.160.210">
    <property type="entry name" value="Acyl-CoA thioesterase, double hotdog domain"/>
    <property type="match status" value="1"/>
</dbReference>
<comment type="similarity">
    <text evidence="1">Belongs to the C/M/P thioester hydrolase family.</text>
</comment>
<dbReference type="CDD" id="cd03444">
    <property type="entry name" value="Thioesterase_II_repeat1"/>
    <property type="match status" value="1"/>
</dbReference>
<dbReference type="InterPro" id="IPR029069">
    <property type="entry name" value="HotDog_dom_sf"/>
</dbReference>
<feature type="domain" description="Acyl-CoA thioesterase-like N-terminal HotDog" evidence="4">
    <location>
        <begin position="53"/>
        <end position="132"/>
    </location>
</feature>
<dbReference type="InterPro" id="IPR003703">
    <property type="entry name" value="Acyl_CoA_thio"/>
</dbReference>
<evidence type="ECO:0000313" key="5">
    <source>
        <dbReference type="EMBL" id="GAA2088708.1"/>
    </source>
</evidence>
<dbReference type="SUPFAM" id="SSF54637">
    <property type="entry name" value="Thioesterase/thiol ester dehydrase-isomerase"/>
    <property type="match status" value="2"/>
</dbReference>
<dbReference type="PANTHER" id="PTHR11066:SF34">
    <property type="entry name" value="ACYL-COENZYME A THIOESTERASE 8"/>
    <property type="match status" value="1"/>
</dbReference>
<evidence type="ECO:0000256" key="1">
    <source>
        <dbReference type="ARBA" id="ARBA00006538"/>
    </source>
</evidence>
<dbReference type="CDD" id="cd03445">
    <property type="entry name" value="Thioesterase_II_repeat2"/>
    <property type="match status" value="1"/>
</dbReference>
<reference evidence="5 6" key="1">
    <citation type="journal article" date="2019" name="Int. J. Syst. Evol. Microbiol.">
        <title>The Global Catalogue of Microorganisms (GCM) 10K type strain sequencing project: providing services to taxonomists for standard genome sequencing and annotation.</title>
        <authorList>
            <consortium name="The Broad Institute Genomics Platform"/>
            <consortium name="The Broad Institute Genome Sequencing Center for Infectious Disease"/>
            <person name="Wu L."/>
            <person name="Ma J."/>
        </authorList>
    </citation>
    <scope>NUCLEOTIDE SEQUENCE [LARGE SCALE GENOMIC DNA]</scope>
    <source>
        <strain evidence="5 6">JCM 15900</strain>
    </source>
</reference>
<dbReference type="PANTHER" id="PTHR11066">
    <property type="entry name" value="ACYL-COA THIOESTERASE"/>
    <property type="match status" value="1"/>
</dbReference>
<dbReference type="Pfam" id="PF02551">
    <property type="entry name" value="Acyl_CoA_thio"/>
    <property type="match status" value="1"/>
</dbReference>
<dbReference type="Pfam" id="PF13622">
    <property type="entry name" value="4HBT_3"/>
    <property type="match status" value="1"/>
</dbReference>
<dbReference type="Proteomes" id="UP001500984">
    <property type="component" value="Unassembled WGS sequence"/>
</dbReference>
<accession>A0ABN2WER4</accession>
<dbReference type="EMBL" id="BAAAPZ010000002">
    <property type="protein sequence ID" value="GAA2088708.1"/>
    <property type="molecule type" value="Genomic_DNA"/>
</dbReference>
<dbReference type="InterPro" id="IPR049449">
    <property type="entry name" value="TesB_ACOT8-like_N"/>
</dbReference>
<protein>
    <submittedName>
        <fullName evidence="5">Acyl-CoA thioesterase II</fullName>
    </submittedName>
</protein>
<evidence type="ECO:0000256" key="2">
    <source>
        <dbReference type="ARBA" id="ARBA00022801"/>
    </source>
</evidence>
<sequence length="307" mass="33097">MDNGPGTDTQADSAGAGAASIGELRRVLGLQPLDAPGIGGEAHAFLGWNQQKPGGRLFGGQVLAQCVVATSATVPEDRPIHSFHGYFLRAGAVEKEITFGVDVLRDGRSFSARRVQAYQDGVPIFTGMASFQDEQAGAEHQVAPPADIPQPEELSGLTELLAGYEHPLLEGWVFKRPFDLRPVEPPIQGVFRGEQVAQSRFWVRAAAPFGGDRVLNAAATAYASDYNLLEPALRRQGVAVYSPGLRMASLDHAMWWHAPINLDDWLLFDYSSPQAGGGRALGTGRIFSRDGRLLADVAQQGMIRLPR</sequence>
<name>A0ABN2WER4_9MICO</name>
<comment type="caution">
    <text evidence="5">The sequence shown here is derived from an EMBL/GenBank/DDBJ whole genome shotgun (WGS) entry which is preliminary data.</text>
</comment>
<evidence type="ECO:0000259" key="4">
    <source>
        <dbReference type="Pfam" id="PF13622"/>
    </source>
</evidence>
<gene>
    <name evidence="5" type="primary">tesB</name>
    <name evidence="5" type="ORF">GCM10009823_03980</name>
</gene>
<feature type="domain" description="Acyl-CoA thioesterase 2 C-terminal" evidence="3">
    <location>
        <begin position="185"/>
        <end position="302"/>
    </location>
</feature>
<evidence type="ECO:0000259" key="3">
    <source>
        <dbReference type="Pfam" id="PF02551"/>
    </source>
</evidence>
<organism evidence="5 6">
    <name type="scientific">Brevibacterium salitolerans</name>
    <dbReference type="NCBI Taxonomy" id="1403566"/>
    <lineage>
        <taxon>Bacteria</taxon>
        <taxon>Bacillati</taxon>
        <taxon>Actinomycetota</taxon>
        <taxon>Actinomycetes</taxon>
        <taxon>Micrococcales</taxon>
        <taxon>Brevibacteriaceae</taxon>
        <taxon>Brevibacterium</taxon>
    </lineage>
</organism>